<keyword evidence="4 7" id="KW-0648">Protein biosynthesis</keyword>
<dbReference type="Gene3D" id="3.40.50.620">
    <property type="entry name" value="HUPs"/>
    <property type="match status" value="1"/>
</dbReference>
<dbReference type="InterPro" id="IPR001412">
    <property type="entry name" value="aa-tRNA-synth_I_CS"/>
</dbReference>
<dbReference type="Proteomes" id="UP000603904">
    <property type="component" value="Unassembled WGS sequence"/>
</dbReference>
<keyword evidence="10" id="KW-1185">Reference proteome</keyword>
<dbReference type="RefSeq" id="WP_204059899.1">
    <property type="nucleotide sequence ID" value="NZ_BAAAGP010000019.1"/>
</dbReference>
<keyword evidence="5 7" id="KW-0030">Aminoacyl-tRNA synthetase</keyword>
<dbReference type="InterPro" id="IPR014729">
    <property type="entry name" value="Rossmann-like_a/b/a_fold"/>
</dbReference>
<evidence type="ECO:0000256" key="7">
    <source>
        <dbReference type="RuleBase" id="RU363039"/>
    </source>
</evidence>
<comment type="catalytic activity">
    <reaction evidence="6">
        <text>tRNA(Met) + L-methionine + ATP = L-methionyl-tRNA(Met) + AMP + diphosphate</text>
        <dbReference type="Rhea" id="RHEA:13481"/>
        <dbReference type="Rhea" id="RHEA-COMP:9667"/>
        <dbReference type="Rhea" id="RHEA-COMP:9698"/>
        <dbReference type="ChEBI" id="CHEBI:30616"/>
        <dbReference type="ChEBI" id="CHEBI:33019"/>
        <dbReference type="ChEBI" id="CHEBI:57844"/>
        <dbReference type="ChEBI" id="CHEBI:78442"/>
        <dbReference type="ChEBI" id="CHEBI:78530"/>
        <dbReference type="ChEBI" id="CHEBI:456215"/>
        <dbReference type="EC" id="6.1.1.10"/>
    </reaction>
</comment>
<evidence type="ECO:0000256" key="6">
    <source>
        <dbReference type="ARBA" id="ARBA00047364"/>
    </source>
</evidence>
<sequence length="547" mass="60938">MNERRAIIIDTPPTSNGDLHVGHLAGPFMAADVYARYLRANGRPVVFSSGTDDSQTYVLSSARRKGLTPEELSGRSWHEIRGTLAGMGVSLDGFAPYDDRYRASVLSFLTALHRAGRFREKTVMLPYSERRGEYLVEGLVCGYCPICLVESRGGLCETCGHPNNFDELIRPRSTIDPDDVVTHREARILVLPMEEYRDRLTAYYREREPRLRPHTTQLVREVLARPLPDFPITYPIGWGIPAPFPETPGQRINAWAEGMPAVMYTTAYAAERLGERHAADDELWRAEHDPEIVYFIGFDNVYFWGFTHIALLMAHEGRYALPDTFISNEFYELENAKFSTSLGHVLYTKDLLKEVPRDLVRFYLAISAPEHQLANFGREALARVCGDRLVRPWNRLAGLLGKAVADAGAEGADLPVSDEGRRRAEAVLARFRACYELSGYSLTRAANLIVGQLDRLVGEARLVHEGHRDAADDPARLGDLFLDVRVLVACASPILIDLARAAGEAGGFTCRLDAEEFRPARVTPFALPLLATPGDTAAARRATLDPQ</sequence>
<dbReference type="InterPro" id="IPR023458">
    <property type="entry name" value="Met-tRNA_ligase_1"/>
</dbReference>
<evidence type="ECO:0000256" key="4">
    <source>
        <dbReference type="ARBA" id="ARBA00022917"/>
    </source>
</evidence>
<dbReference type="SUPFAM" id="SSF52374">
    <property type="entry name" value="Nucleotidylyl transferase"/>
    <property type="match status" value="1"/>
</dbReference>
<accession>A0ABQ4G6R7</accession>
<dbReference type="PANTHER" id="PTHR45765:SF1">
    <property type="entry name" value="METHIONINE--TRNA LIGASE, CYTOPLASMIC"/>
    <property type="match status" value="1"/>
</dbReference>
<comment type="similarity">
    <text evidence="7">Belongs to the class-I aminoacyl-tRNA synthetase family.</text>
</comment>
<reference evidence="9 10" key="1">
    <citation type="submission" date="2021-01" db="EMBL/GenBank/DDBJ databases">
        <title>Whole genome shotgun sequence of Microbispora corallina NBRC 16416.</title>
        <authorList>
            <person name="Komaki H."/>
            <person name="Tamura T."/>
        </authorList>
    </citation>
    <scope>NUCLEOTIDE SEQUENCE [LARGE SCALE GENOMIC DNA]</scope>
    <source>
        <strain evidence="9 10">NBRC 16416</strain>
    </source>
</reference>
<keyword evidence="1 7" id="KW-0436">Ligase</keyword>
<dbReference type="EMBL" id="BOOC01000032">
    <property type="protein sequence ID" value="GIH42712.1"/>
    <property type="molecule type" value="Genomic_DNA"/>
</dbReference>
<dbReference type="Gene3D" id="2.20.28.20">
    <property type="entry name" value="Methionyl-tRNA synthetase, Zn-domain"/>
    <property type="match status" value="1"/>
</dbReference>
<evidence type="ECO:0000259" key="8">
    <source>
        <dbReference type="Pfam" id="PF09334"/>
    </source>
</evidence>
<evidence type="ECO:0000256" key="1">
    <source>
        <dbReference type="ARBA" id="ARBA00022598"/>
    </source>
</evidence>
<feature type="domain" description="Methionyl/Leucyl tRNA synthetase" evidence="8">
    <location>
        <begin position="14"/>
        <end position="390"/>
    </location>
</feature>
<evidence type="ECO:0000256" key="2">
    <source>
        <dbReference type="ARBA" id="ARBA00022741"/>
    </source>
</evidence>
<dbReference type="Pfam" id="PF09334">
    <property type="entry name" value="tRNA-synt_1g"/>
    <property type="match status" value="1"/>
</dbReference>
<dbReference type="InterPro" id="IPR015413">
    <property type="entry name" value="Methionyl/Leucyl_tRNA_Synth"/>
</dbReference>
<comment type="caution">
    <text evidence="9">The sequence shown here is derived from an EMBL/GenBank/DDBJ whole genome shotgun (WGS) entry which is preliminary data.</text>
</comment>
<organism evidence="9 10">
    <name type="scientific">Microbispora corallina</name>
    <dbReference type="NCBI Taxonomy" id="83302"/>
    <lineage>
        <taxon>Bacteria</taxon>
        <taxon>Bacillati</taxon>
        <taxon>Actinomycetota</taxon>
        <taxon>Actinomycetes</taxon>
        <taxon>Streptosporangiales</taxon>
        <taxon>Streptosporangiaceae</taxon>
        <taxon>Microbispora</taxon>
    </lineage>
</organism>
<dbReference type="PANTHER" id="PTHR45765">
    <property type="entry name" value="METHIONINE--TRNA LIGASE"/>
    <property type="match status" value="1"/>
</dbReference>
<dbReference type="PROSITE" id="PS00178">
    <property type="entry name" value="AA_TRNA_LIGASE_I"/>
    <property type="match status" value="1"/>
</dbReference>
<keyword evidence="3 7" id="KW-0067">ATP-binding</keyword>
<evidence type="ECO:0000313" key="9">
    <source>
        <dbReference type="EMBL" id="GIH42712.1"/>
    </source>
</evidence>
<protein>
    <recommendedName>
        <fullName evidence="8">Methionyl/Leucyl tRNA synthetase domain-containing protein</fullName>
    </recommendedName>
</protein>
<gene>
    <name evidence="9" type="ORF">Mco01_57120</name>
</gene>
<dbReference type="InterPro" id="IPR029038">
    <property type="entry name" value="MetRS_Zn"/>
</dbReference>
<evidence type="ECO:0000256" key="5">
    <source>
        <dbReference type="ARBA" id="ARBA00023146"/>
    </source>
</evidence>
<evidence type="ECO:0000256" key="3">
    <source>
        <dbReference type="ARBA" id="ARBA00022840"/>
    </source>
</evidence>
<proteinExistence type="inferred from homology"/>
<name>A0ABQ4G6R7_9ACTN</name>
<keyword evidence="2 7" id="KW-0547">Nucleotide-binding</keyword>
<evidence type="ECO:0000313" key="10">
    <source>
        <dbReference type="Proteomes" id="UP000603904"/>
    </source>
</evidence>